<dbReference type="CDD" id="cd00209">
    <property type="entry name" value="DHFR"/>
    <property type="match status" value="1"/>
</dbReference>
<evidence type="ECO:0000256" key="5">
    <source>
        <dbReference type="ARBA" id="ARBA00022857"/>
    </source>
</evidence>
<dbReference type="GO" id="GO:0046654">
    <property type="term" value="P:tetrahydrofolate biosynthetic process"/>
    <property type="evidence" value="ECO:0007669"/>
    <property type="project" value="UniProtKB-UniPathway"/>
</dbReference>
<dbReference type="GO" id="GO:0005829">
    <property type="term" value="C:cytosol"/>
    <property type="evidence" value="ECO:0007669"/>
    <property type="project" value="TreeGrafter"/>
</dbReference>
<evidence type="ECO:0000256" key="7">
    <source>
        <dbReference type="PIRNR" id="PIRNR000194"/>
    </source>
</evidence>
<dbReference type="SUPFAM" id="SSF53597">
    <property type="entry name" value="Dihydrofolate reductase-like"/>
    <property type="match status" value="1"/>
</dbReference>
<evidence type="ECO:0000313" key="11">
    <source>
        <dbReference type="Proteomes" id="UP000546162"/>
    </source>
</evidence>
<sequence>MTVHMIWAEAHGRVIGAGGGIPWRVPGEQQIFKERTMGATLVMGRATWDSLPRRPLPGRRNIVLTRDPSWRAEGAEVVHDPDRIGESEFWVMGGESVYAAFLPRAGHVVRTVIDLAVAGDVHAPELGPEWTISASTGWLTAPNGVRYEVQDLVCSSGAQRQDT</sequence>
<dbReference type="Gene3D" id="3.40.430.10">
    <property type="entry name" value="Dihydrofolate Reductase, subunit A"/>
    <property type="match status" value="1"/>
</dbReference>
<protein>
    <recommendedName>
        <fullName evidence="3 7">Dihydrofolate reductase</fullName>
        <ecNumber evidence="3 7">1.5.1.3</ecNumber>
    </recommendedName>
</protein>
<dbReference type="EMBL" id="JACHNB010000001">
    <property type="protein sequence ID" value="MBB4736792.1"/>
    <property type="molecule type" value="Genomic_DNA"/>
</dbReference>
<dbReference type="GO" id="GO:0046655">
    <property type="term" value="P:folic acid metabolic process"/>
    <property type="evidence" value="ECO:0007669"/>
    <property type="project" value="TreeGrafter"/>
</dbReference>
<dbReference type="AlphaFoldDB" id="A0A7W7GR75"/>
<evidence type="ECO:0000313" key="10">
    <source>
        <dbReference type="EMBL" id="MBB4736792.1"/>
    </source>
</evidence>
<comment type="catalytic activity">
    <reaction evidence="7">
        <text>(6S)-5,6,7,8-tetrahydrofolate + NADP(+) = 7,8-dihydrofolate + NADPH + H(+)</text>
        <dbReference type="Rhea" id="RHEA:15009"/>
        <dbReference type="ChEBI" id="CHEBI:15378"/>
        <dbReference type="ChEBI" id="CHEBI:57451"/>
        <dbReference type="ChEBI" id="CHEBI:57453"/>
        <dbReference type="ChEBI" id="CHEBI:57783"/>
        <dbReference type="ChEBI" id="CHEBI:58349"/>
        <dbReference type="EC" id="1.5.1.3"/>
    </reaction>
</comment>
<dbReference type="PRINTS" id="PR00070">
    <property type="entry name" value="DHFR"/>
</dbReference>
<evidence type="ECO:0000256" key="1">
    <source>
        <dbReference type="ARBA" id="ARBA00004903"/>
    </source>
</evidence>
<dbReference type="PANTHER" id="PTHR48069">
    <property type="entry name" value="DIHYDROFOLATE REDUCTASE"/>
    <property type="match status" value="1"/>
</dbReference>
<dbReference type="PROSITE" id="PS00075">
    <property type="entry name" value="DHFR_1"/>
    <property type="match status" value="1"/>
</dbReference>
<dbReference type="InterPro" id="IPR017925">
    <property type="entry name" value="DHFR_CS"/>
</dbReference>
<comment type="similarity">
    <text evidence="2 7 8">Belongs to the dihydrofolate reductase family.</text>
</comment>
<dbReference type="PIRSF" id="PIRSF000194">
    <property type="entry name" value="DHFR"/>
    <property type="match status" value="1"/>
</dbReference>
<feature type="domain" description="DHFR" evidence="9">
    <location>
        <begin position="2"/>
        <end position="154"/>
    </location>
</feature>
<accession>A0A7W7GR75</accession>
<reference evidence="10 11" key="1">
    <citation type="submission" date="2020-08" db="EMBL/GenBank/DDBJ databases">
        <title>Sequencing the genomes of 1000 actinobacteria strains.</title>
        <authorList>
            <person name="Klenk H.-P."/>
        </authorList>
    </citation>
    <scope>NUCLEOTIDE SEQUENCE [LARGE SCALE GENOMIC DNA]</scope>
    <source>
        <strain evidence="10 11">DSM 45809</strain>
    </source>
</reference>
<dbReference type="GO" id="GO:0050661">
    <property type="term" value="F:NADP binding"/>
    <property type="evidence" value="ECO:0007669"/>
    <property type="project" value="InterPro"/>
</dbReference>
<organism evidence="10 11">
    <name type="scientific">Actinoplanes octamycinicus</name>
    <dbReference type="NCBI Taxonomy" id="135948"/>
    <lineage>
        <taxon>Bacteria</taxon>
        <taxon>Bacillati</taxon>
        <taxon>Actinomycetota</taxon>
        <taxon>Actinomycetes</taxon>
        <taxon>Micromonosporales</taxon>
        <taxon>Micromonosporaceae</taxon>
        <taxon>Actinoplanes</taxon>
    </lineage>
</organism>
<dbReference type="EC" id="1.5.1.3" evidence="3 7"/>
<evidence type="ECO:0000256" key="4">
    <source>
        <dbReference type="ARBA" id="ARBA00022563"/>
    </source>
</evidence>
<keyword evidence="11" id="KW-1185">Reference proteome</keyword>
<evidence type="ECO:0000256" key="3">
    <source>
        <dbReference type="ARBA" id="ARBA00012856"/>
    </source>
</evidence>
<dbReference type="GO" id="GO:0004146">
    <property type="term" value="F:dihydrofolate reductase activity"/>
    <property type="evidence" value="ECO:0007669"/>
    <property type="project" value="UniProtKB-EC"/>
</dbReference>
<keyword evidence="4 7" id="KW-0554">One-carbon metabolism</keyword>
<proteinExistence type="inferred from homology"/>
<dbReference type="PROSITE" id="PS51330">
    <property type="entry name" value="DHFR_2"/>
    <property type="match status" value="1"/>
</dbReference>
<dbReference type="GO" id="GO:0046452">
    <property type="term" value="P:dihydrofolate metabolic process"/>
    <property type="evidence" value="ECO:0007669"/>
    <property type="project" value="TreeGrafter"/>
</dbReference>
<dbReference type="Pfam" id="PF00186">
    <property type="entry name" value="DHFR_1"/>
    <property type="match status" value="1"/>
</dbReference>
<dbReference type="RefSeq" id="WP_185037298.1">
    <property type="nucleotide sequence ID" value="NZ_BAABFG010000005.1"/>
</dbReference>
<dbReference type="InterPro" id="IPR001796">
    <property type="entry name" value="DHFR_dom"/>
</dbReference>
<keyword evidence="5 7" id="KW-0521">NADP</keyword>
<dbReference type="GO" id="GO:0006730">
    <property type="term" value="P:one-carbon metabolic process"/>
    <property type="evidence" value="ECO:0007669"/>
    <property type="project" value="UniProtKB-KW"/>
</dbReference>
<keyword evidence="6 7" id="KW-0560">Oxidoreductase</keyword>
<name>A0A7W7GR75_9ACTN</name>
<evidence type="ECO:0000256" key="8">
    <source>
        <dbReference type="RuleBase" id="RU004474"/>
    </source>
</evidence>
<gene>
    <name evidence="10" type="ORF">BJY16_000251</name>
</gene>
<evidence type="ECO:0000256" key="6">
    <source>
        <dbReference type="ARBA" id="ARBA00023002"/>
    </source>
</evidence>
<dbReference type="UniPathway" id="UPA00077">
    <property type="reaction ID" value="UER00158"/>
</dbReference>
<dbReference type="Proteomes" id="UP000546162">
    <property type="component" value="Unassembled WGS sequence"/>
</dbReference>
<comment type="function">
    <text evidence="7">Key enzyme in folate metabolism. Catalyzes an essential reaction for de novo glycine and purine synthesis, and for DNA precursor synthesis.</text>
</comment>
<dbReference type="InterPro" id="IPR012259">
    <property type="entry name" value="DHFR"/>
</dbReference>
<evidence type="ECO:0000256" key="2">
    <source>
        <dbReference type="ARBA" id="ARBA00009539"/>
    </source>
</evidence>
<evidence type="ECO:0000259" key="9">
    <source>
        <dbReference type="PROSITE" id="PS51330"/>
    </source>
</evidence>
<dbReference type="InterPro" id="IPR024072">
    <property type="entry name" value="DHFR-like_dom_sf"/>
</dbReference>
<comment type="caution">
    <text evidence="10">The sequence shown here is derived from an EMBL/GenBank/DDBJ whole genome shotgun (WGS) entry which is preliminary data.</text>
</comment>
<comment type="pathway">
    <text evidence="1 7">Cofactor biosynthesis; tetrahydrofolate biosynthesis; 5,6,7,8-tetrahydrofolate from 7,8-dihydrofolate: step 1/1.</text>
</comment>
<dbReference type="PANTHER" id="PTHR48069:SF3">
    <property type="entry name" value="DIHYDROFOLATE REDUCTASE"/>
    <property type="match status" value="1"/>
</dbReference>